<evidence type="ECO:0000256" key="2">
    <source>
        <dbReference type="ARBA" id="ARBA00004123"/>
    </source>
</evidence>
<feature type="compositionally biased region" description="Basic and acidic residues" evidence="8">
    <location>
        <begin position="117"/>
        <end position="127"/>
    </location>
</feature>
<name>A0ABR0K8U5_9EURO</name>
<reference evidence="10 11" key="1">
    <citation type="submission" date="2023-08" db="EMBL/GenBank/DDBJ databases">
        <title>Black Yeasts Isolated from many extreme environments.</title>
        <authorList>
            <person name="Coleine C."/>
            <person name="Stajich J.E."/>
            <person name="Selbmann L."/>
        </authorList>
    </citation>
    <scope>NUCLEOTIDE SEQUENCE [LARGE SCALE GENOMIC DNA]</scope>
    <source>
        <strain evidence="10 11">CCFEE 5885</strain>
    </source>
</reference>
<feature type="region of interest" description="Disordered" evidence="8">
    <location>
        <begin position="1"/>
        <end position="211"/>
    </location>
</feature>
<dbReference type="EMBL" id="JAVRRG010000064">
    <property type="protein sequence ID" value="KAK5092092.1"/>
    <property type="molecule type" value="Genomic_DNA"/>
</dbReference>
<organism evidence="10 11">
    <name type="scientific">Lithohypha guttulata</name>
    <dbReference type="NCBI Taxonomy" id="1690604"/>
    <lineage>
        <taxon>Eukaryota</taxon>
        <taxon>Fungi</taxon>
        <taxon>Dikarya</taxon>
        <taxon>Ascomycota</taxon>
        <taxon>Pezizomycotina</taxon>
        <taxon>Eurotiomycetes</taxon>
        <taxon>Chaetothyriomycetidae</taxon>
        <taxon>Chaetothyriales</taxon>
        <taxon>Trichomeriaceae</taxon>
        <taxon>Lithohypha</taxon>
    </lineage>
</organism>
<gene>
    <name evidence="10" type="ORF">LTR24_005533</name>
</gene>
<accession>A0ABR0K8U5</accession>
<feature type="compositionally biased region" description="Basic and acidic residues" evidence="8">
    <location>
        <begin position="190"/>
        <end position="204"/>
    </location>
</feature>
<feature type="compositionally biased region" description="Basic and acidic residues" evidence="8">
    <location>
        <begin position="44"/>
        <end position="53"/>
    </location>
</feature>
<dbReference type="SMART" id="SM01312">
    <property type="entry name" value="RTC4"/>
    <property type="match status" value="1"/>
</dbReference>
<evidence type="ECO:0000256" key="4">
    <source>
        <dbReference type="ARBA" id="ARBA00009461"/>
    </source>
</evidence>
<keyword evidence="6" id="KW-0963">Cytoplasm</keyword>
<sequence length="473" mass="52145">MADVDDDVNRPPESSDDEAQIAVAKSLENPLPTPANTQSSQSKRPLENTDGNRRISKRRKTEKDATIPSTMPETKPLFGAPDEPDWLSQPSQASQKKRSQGYGSRATYKAPPVVDVKTPEKRGKEKSFVALDGTPPTPSSRRSNKDKKLSLLTQSPVKRSPSPARAFMIPDGIDDLDNHRDSTTNGSKESLFERAEKPRERRGSDSSLSSLDIGSEYQFDDNLKARLNAVDEDTLEQNEASKLDSERVICPVCKRTSLKSSANFTTSTLRVLPLSKQQKFCYDHRIQDAKGKWAENGYPDIDFDTLSSASTLQKHLKALPSIVQRKKISHYLTALDDAISAAKGNQTTIERYFNLTAITTIHNGYYGPRGAKIISQAISEDADVAKVLKKAIKSDKSFRLAGIGRAIDCVLLPEILVRLVMEDMSLGQGRGGRAGKAEEEARKVLEESVDVGLMLCGDDDHVDGREDDDVQDL</sequence>
<dbReference type="PANTHER" id="PTHR41391">
    <property type="entry name" value="RESTRICTION OF TELOMERE CAPPING PROTEIN 4"/>
    <property type="match status" value="1"/>
</dbReference>
<dbReference type="InterPro" id="IPR039024">
    <property type="entry name" value="RTC4"/>
</dbReference>
<keyword evidence="11" id="KW-1185">Reference proteome</keyword>
<evidence type="ECO:0000313" key="10">
    <source>
        <dbReference type="EMBL" id="KAK5092092.1"/>
    </source>
</evidence>
<evidence type="ECO:0000256" key="8">
    <source>
        <dbReference type="SAM" id="MobiDB-lite"/>
    </source>
</evidence>
<comment type="function">
    <text evidence="1">May be involved in a process influencing telomere capping.</text>
</comment>
<comment type="subcellular location">
    <subcellularLocation>
        <location evidence="3">Cytoplasm</location>
    </subcellularLocation>
    <subcellularLocation>
        <location evidence="2">Nucleus</location>
    </subcellularLocation>
</comment>
<proteinExistence type="inferred from homology"/>
<feature type="compositionally biased region" description="Polar residues" evidence="8">
    <location>
        <begin position="34"/>
        <end position="43"/>
    </location>
</feature>
<protein>
    <recommendedName>
        <fullName evidence="5">Restriction of telomere capping protein 4</fullName>
    </recommendedName>
</protein>
<evidence type="ECO:0000256" key="7">
    <source>
        <dbReference type="ARBA" id="ARBA00023242"/>
    </source>
</evidence>
<evidence type="ECO:0000256" key="3">
    <source>
        <dbReference type="ARBA" id="ARBA00004496"/>
    </source>
</evidence>
<evidence type="ECO:0000256" key="1">
    <source>
        <dbReference type="ARBA" id="ARBA00002738"/>
    </source>
</evidence>
<dbReference type="Pfam" id="PF14474">
    <property type="entry name" value="RTC4"/>
    <property type="match status" value="1"/>
</dbReference>
<dbReference type="InterPro" id="IPR028094">
    <property type="entry name" value="RTC4_C"/>
</dbReference>
<evidence type="ECO:0000256" key="5">
    <source>
        <dbReference type="ARBA" id="ARBA00015162"/>
    </source>
</evidence>
<evidence type="ECO:0000259" key="9">
    <source>
        <dbReference type="SMART" id="SM01312"/>
    </source>
</evidence>
<keyword evidence="7" id="KW-0539">Nucleus</keyword>
<comment type="similarity">
    <text evidence="4">Belongs to the RTC4 family.</text>
</comment>
<dbReference type="PANTHER" id="PTHR41391:SF1">
    <property type="entry name" value="RESTRICTION OF TELOMERE CAPPING PROTEIN 4"/>
    <property type="match status" value="1"/>
</dbReference>
<feature type="domain" description="Restriction of telomere capping protein 4 C-terminal" evidence="9">
    <location>
        <begin position="322"/>
        <end position="458"/>
    </location>
</feature>
<comment type="caution">
    <text evidence="10">The sequence shown here is derived from an EMBL/GenBank/DDBJ whole genome shotgun (WGS) entry which is preliminary data.</text>
</comment>
<evidence type="ECO:0000313" key="11">
    <source>
        <dbReference type="Proteomes" id="UP001345013"/>
    </source>
</evidence>
<evidence type="ECO:0000256" key="6">
    <source>
        <dbReference type="ARBA" id="ARBA00022490"/>
    </source>
</evidence>
<dbReference type="Proteomes" id="UP001345013">
    <property type="component" value="Unassembled WGS sequence"/>
</dbReference>